<evidence type="ECO:0000259" key="4">
    <source>
        <dbReference type="Pfam" id="PF14432"/>
    </source>
</evidence>
<proteinExistence type="inferred from homology"/>
<dbReference type="NCBIfam" id="TIGR00756">
    <property type="entry name" value="PPR"/>
    <property type="match status" value="6"/>
</dbReference>
<dbReference type="InterPro" id="IPR046848">
    <property type="entry name" value="E_motif"/>
</dbReference>
<dbReference type="PANTHER" id="PTHR47926">
    <property type="entry name" value="PENTATRICOPEPTIDE REPEAT-CONTAINING PROTEIN"/>
    <property type="match status" value="1"/>
</dbReference>
<keyword evidence="6" id="KW-1185">Reference proteome</keyword>
<feature type="repeat" description="PPR" evidence="3">
    <location>
        <begin position="83"/>
        <end position="117"/>
    </location>
</feature>
<dbReference type="EMBL" id="BSYO01000035">
    <property type="protein sequence ID" value="GMH28725.1"/>
    <property type="molecule type" value="Genomic_DNA"/>
</dbReference>
<dbReference type="Pfam" id="PF14432">
    <property type="entry name" value="DYW_deaminase"/>
    <property type="match status" value="1"/>
</dbReference>
<evidence type="ECO:0000256" key="3">
    <source>
        <dbReference type="PROSITE-ProRule" id="PRU00708"/>
    </source>
</evidence>
<dbReference type="InterPro" id="IPR011990">
    <property type="entry name" value="TPR-like_helical_dom_sf"/>
</dbReference>
<evidence type="ECO:0000256" key="2">
    <source>
        <dbReference type="ARBA" id="ARBA00022737"/>
    </source>
</evidence>
<keyword evidence="2" id="KW-0677">Repeat</keyword>
<dbReference type="InterPro" id="IPR032867">
    <property type="entry name" value="DYW_dom"/>
</dbReference>
<organism evidence="5 6">
    <name type="scientific">Nepenthes gracilis</name>
    <name type="common">Slender pitcher plant</name>
    <dbReference type="NCBI Taxonomy" id="150966"/>
    <lineage>
        <taxon>Eukaryota</taxon>
        <taxon>Viridiplantae</taxon>
        <taxon>Streptophyta</taxon>
        <taxon>Embryophyta</taxon>
        <taxon>Tracheophyta</taxon>
        <taxon>Spermatophyta</taxon>
        <taxon>Magnoliopsida</taxon>
        <taxon>eudicotyledons</taxon>
        <taxon>Gunneridae</taxon>
        <taxon>Pentapetalae</taxon>
        <taxon>Caryophyllales</taxon>
        <taxon>Nepenthaceae</taxon>
        <taxon>Nepenthes</taxon>
    </lineage>
</organism>
<gene>
    <name evidence="5" type="ORF">Nepgr_030568</name>
</gene>
<dbReference type="FunFam" id="1.25.40.10:FF:000343">
    <property type="entry name" value="Pentatricopeptide repeat-containing protein At3g58590"/>
    <property type="match status" value="1"/>
</dbReference>
<dbReference type="PROSITE" id="PS51375">
    <property type="entry name" value="PPR"/>
    <property type="match status" value="6"/>
</dbReference>
<dbReference type="FunFam" id="1.25.40.10:FF:000381">
    <property type="entry name" value="Pentatricopeptide repeat-containing protein"/>
    <property type="match status" value="1"/>
</dbReference>
<dbReference type="FunFam" id="1.25.40.10:FF:000031">
    <property type="entry name" value="Pentatricopeptide repeat-containing protein mitochondrial"/>
    <property type="match status" value="1"/>
</dbReference>
<evidence type="ECO:0000313" key="5">
    <source>
        <dbReference type="EMBL" id="GMH28725.1"/>
    </source>
</evidence>
<protein>
    <recommendedName>
        <fullName evidence="4">DYW domain-containing protein</fullName>
    </recommendedName>
</protein>
<dbReference type="GO" id="GO:0009451">
    <property type="term" value="P:RNA modification"/>
    <property type="evidence" value="ECO:0007669"/>
    <property type="project" value="InterPro"/>
</dbReference>
<feature type="repeat" description="PPR" evidence="3">
    <location>
        <begin position="422"/>
        <end position="457"/>
    </location>
</feature>
<dbReference type="Pfam" id="PF13041">
    <property type="entry name" value="PPR_2"/>
    <property type="match status" value="3"/>
</dbReference>
<accession>A0AAD3Y5Y1</accession>
<dbReference type="FunFam" id="1.25.40.10:FF:000196">
    <property type="entry name" value="Pentatricopeptide repeat-containing protein At4g14850"/>
    <property type="match status" value="1"/>
</dbReference>
<reference evidence="5" key="1">
    <citation type="submission" date="2023-05" db="EMBL/GenBank/DDBJ databases">
        <title>Nepenthes gracilis genome sequencing.</title>
        <authorList>
            <person name="Fukushima K."/>
        </authorList>
    </citation>
    <scope>NUCLEOTIDE SEQUENCE</scope>
    <source>
        <strain evidence="5">SING2019-196</strain>
    </source>
</reference>
<dbReference type="GO" id="GO:0003723">
    <property type="term" value="F:RNA binding"/>
    <property type="evidence" value="ECO:0007669"/>
    <property type="project" value="InterPro"/>
</dbReference>
<comment type="caution">
    <text evidence="5">The sequence shown here is derived from an EMBL/GenBank/DDBJ whole genome shotgun (WGS) entry which is preliminary data.</text>
</comment>
<feature type="repeat" description="PPR" evidence="3">
    <location>
        <begin position="356"/>
        <end position="386"/>
    </location>
</feature>
<dbReference type="FunFam" id="1.25.40.10:FF:000366">
    <property type="entry name" value="Pentatricopeptide (PPR) repeat-containing protein"/>
    <property type="match status" value="1"/>
</dbReference>
<dbReference type="InterPro" id="IPR002885">
    <property type="entry name" value="PPR_rpt"/>
</dbReference>
<dbReference type="AlphaFoldDB" id="A0AAD3Y5Y1"/>
<dbReference type="Pfam" id="PF01535">
    <property type="entry name" value="PPR"/>
    <property type="match status" value="5"/>
</dbReference>
<evidence type="ECO:0000313" key="6">
    <source>
        <dbReference type="Proteomes" id="UP001279734"/>
    </source>
</evidence>
<feature type="repeat" description="PPR" evidence="3">
    <location>
        <begin position="286"/>
        <end position="320"/>
    </location>
</feature>
<dbReference type="GO" id="GO:0008270">
    <property type="term" value="F:zinc ion binding"/>
    <property type="evidence" value="ECO:0007669"/>
    <property type="project" value="InterPro"/>
</dbReference>
<feature type="repeat" description="PPR" evidence="3">
    <location>
        <begin position="184"/>
        <end position="218"/>
    </location>
</feature>
<name>A0AAD3Y5Y1_NEPGR</name>
<dbReference type="InterPro" id="IPR046960">
    <property type="entry name" value="PPR_At4g14850-like_plant"/>
</dbReference>
<dbReference type="Pfam" id="PF20431">
    <property type="entry name" value="E_motif"/>
    <property type="match status" value="1"/>
</dbReference>
<comment type="similarity">
    <text evidence="1">Belongs to the PPR family. PCMP-H subfamily.</text>
</comment>
<evidence type="ECO:0000256" key="1">
    <source>
        <dbReference type="ARBA" id="ARBA00006643"/>
    </source>
</evidence>
<dbReference type="Gene3D" id="1.25.40.10">
    <property type="entry name" value="Tetratricopeptide repeat domain"/>
    <property type="match status" value="4"/>
</dbReference>
<dbReference type="Proteomes" id="UP001279734">
    <property type="component" value="Unassembled WGS sequence"/>
</dbReference>
<dbReference type="PANTHER" id="PTHR47926:SF366">
    <property type="entry name" value="PENTATRICOPEPTIDE REPEAT SUPERFAMILY PROTEIN"/>
    <property type="match status" value="1"/>
</dbReference>
<feature type="repeat" description="PPR" evidence="3">
    <location>
        <begin position="387"/>
        <end position="421"/>
    </location>
</feature>
<sequence>MVFQKQRSNLNSPMLKDPATLGLLIQIYTQTSKINRGKELHARLIRAASTPSRYVVNNLLNMYAKCGQLGSAQKLFEGMRQRNLVSWTVMITAYAQKSQFLEAVRTFSQMRVVGQSPTQFAFSSVIQASTSLGCVKFGRQMHCLSVKCGFNCELFVGSNLADMYSKCGEIFDACKVFQEMPYKDEVSWTSMIHGYAKNGEFKEAVLSFKQILHEGIVIDRYLLCSASNACGATGAYKLGKCLHSMILKLGFEEETVVGNALTDLYSKSGDMESASKVFCGDSKFMNIVSYTSLIDGYVEADQSDKALGTFLELRRQAVEPNEFTFSSLIKACSNQAALEQGTQLHGQVVKFNLASDPFVYSTLLDMYGKCGLVGEALQLFDMIENPTEIAWNSLLGVFAHHGSGKDAIKVFDRMIFKGLKPNSITFANLLKGCSHGGLVEEGLDYFLSMEKKFGVAPKEEHYSCIIDLLSRAGWLKEAEEFINGMPFEPNAFGWCSYLAACRNHGDRRRGEIAAEKLMKLEPENSGAHILLSNIYAKERQWEGVRNMRKTMRDGNLRKLPGFSWVDIGNKTHVFGAEDWSHDQKTEIYSKLYSLIDQIKKAGYIPYTDSIPYEMNESMKEKQLFHHSEKIAVAFALISMPFGKPIIVKKNLRMCLDCHCAIKFISKVVGRTIIVRDNCRFHHFSDGSCSCGDYW</sequence>
<feature type="domain" description="DYW" evidence="4">
    <location>
        <begin position="602"/>
        <end position="694"/>
    </location>
</feature>